<gene>
    <name evidence="7" type="ORF">LSH36_623g02011</name>
</gene>
<evidence type="ECO:0000256" key="5">
    <source>
        <dbReference type="SAM" id="MobiDB-lite"/>
    </source>
</evidence>
<accession>A0AAD9J414</accession>
<dbReference type="PANTHER" id="PTHR23349:SF108">
    <property type="entry name" value="BHLH DOMAIN-CONTAINING PROTEIN"/>
    <property type="match status" value="1"/>
</dbReference>
<keyword evidence="8" id="KW-1185">Reference proteome</keyword>
<dbReference type="PANTHER" id="PTHR23349">
    <property type="entry name" value="BASIC HELIX-LOOP-HELIX TRANSCRIPTION FACTOR, TWIST"/>
    <property type="match status" value="1"/>
</dbReference>
<dbReference type="GO" id="GO:0046983">
    <property type="term" value="F:protein dimerization activity"/>
    <property type="evidence" value="ECO:0007669"/>
    <property type="project" value="InterPro"/>
</dbReference>
<protein>
    <recommendedName>
        <fullName evidence="6">BHLH domain-containing protein</fullName>
    </recommendedName>
</protein>
<feature type="domain" description="BHLH" evidence="6">
    <location>
        <begin position="100"/>
        <end position="152"/>
    </location>
</feature>
<dbReference type="AlphaFoldDB" id="A0AAD9J414"/>
<dbReference type="GO" id="GO:0000122">
    <property type="term" value="P:negative regulation of transcription by RNA polymerase II"/>
    <property type="evidence" value="ECO:0007669"/>
    <property type="project" value="UniProtKB-ARBA"/>
</dbReference>
<evidence type="ECO:0000256" key="3">
    <source>
        <dbReference type="ARBA" id="ARBA00023163"/>
    </source>
</evidence>
<feature type="compositionally biased region" description="Basic and acidic residues" evidence="5">
    <location>
        <begin position="196"/>
        <end position="208"/>
    </location>
</feature>
<dbReference type="GO" id="GO:0048513">
    <property type="term" value="P:animal organ development"/>
    <property type="evidence" value="ECO:0007669"/>
    <property type="project" value="UniProtKB-ARBA"/>
</dbReference>
<reference evidence="7" key="1">
    <citation type="journal article" date="2023" name="Mol. Biol. Evol.">
        <title>Third-Generation Sequencing Reveals the Adaptive Role of the Epigenome in Three Deep-Sea Polychaetes.</title>
        <authorList>
            <person name="Perez M."/>
            <person name="Aroh O."/>
            <person name="Sun Y."/>
            <person name="Lan Y."/>
            <person name="Juniper S.K."/>
            <person name="Young C.R."/>
            <person name="Angers B."/>
            <person name="Qian P.Y."/>
        </authorList>
    </citation>
    <scope>NUCLEOTIDE SEQUENCE</scope>
    <source>
        <strain evidence="7">P08H-3</strain>
    </source>
</reference>
<evidence type="ECO:0000256" key="4">
    <source>
        <dbReference type="ARBA" id="ARBA00023242"/>
    </source>
</evidence>
<dbReference type="Proteomes" id="UP001208570">
    <property type="component" value="Unassembled WGS sequence"/>
</dbReference>
<dbReference type="PROSITE" id="PS50888">
    <property type="entry name" value="BHLH"/>
    <property type="match status" value="1"/>
</dbReference>
<name>A0AAD9J414_9ANNE</name>
<sequence length="215" mass="24814">MSTNRTDNILSSTIHCTSRVSYPTCQDLGIPYSDFTCDDDGGDATSRRDVGYPNVSDLRQVFKLNGMTYDVRDPNNPFSPYCRIPLPSPFGPYEYGFEPAFIRKRNERERERVRCVNEGYQRLRQHLPIEGKDKRISKVETLRAAIRYIEHLQAVLGRLDSAATTTTGDPDRFQRREGRRQGYERKSEPFGGEQLMEEKQRTDSCHSEDGDDELF</sequence>
<evidence type="ECO:0000256" key="1">
    <source>
        <dbReference type="ARBA" id="ARBA00023015"/>
    </source>
</evidence>
<dbReference type="SMART" id="SM00353">
    <property type="entry name" value="HLH"/>
    <property type="match status" value="1"/>
</dbReference>
<feature type="compositionally biased region" description="Basic and acidic residues" evidence="5">
    <location>
        <begin position="169"/>
        <end position="188"/>
    </location>
</feature>
<dbReference type="InterPro" id="IPR050283">
    <property type="entry name" value="E-box_TF_Regulators"/>
</dbReference>
<proteinExistence type="predicted"/>
<keyword evidence="4" id="KW-0539">Nucleus</keyword>
<dbReference type="GO" id="GO:0005634">
    <property type="term" value="C:nucleus"/>
    <property type="evidence" value="ECO:0007669"/>
    <property type="project" value="UniProtKB-ARBA"/>
</dbReference>
<evidence type="ECO:0000313" key="8">
    <source>
        <dbReference type="Proteomes" id="UP001208570"/>
    </source>
</evidence>
<dbReference type="Gene3D" id="4.10.280.10">
    <property type="entry name" value="Helix-loop-helix DNA-binding domain"/>
    <property type="match status" value="1"/>
</dbReference>
<keyword evidence="3" id="KW-0804">Transcription</keyword>
<dbReference type="GO" id="GO:0000977">
    <property type="term" value="F:RNA polymerase II transcription regulatory region sequence-specific DNA binding"/>
    <property type="evidence" value="ECO:0007669"/>
    <property type="project" value="UniProtKB-ARBA"/>
</dbReference>
<dbReference type="GO" id="GO:0060429">
    <property type="term" value="P:epithelium development"/>
    <property type="evidence" value="ECO:0007669"/>
    <property type="project" value="UniProtKB-ARBA"/>
</dbReference>
<dbReference type="EMBL" id="JAODUP010000623">
    <property type="protein sequence ID" value="KAK2146232.1"/>
    <property type="molecule type" value="Genomic_DNA"/>
</dbReference>
<keyword evidence="2" id="KW-0238">DNA-binding</keyword>
<keyword evidence="1" id="KW-0805">Transcription regulation</keyword>
<evidence type="ECO:0000256" key="2">
    <source>
        <dbReference type="ARBA" id="ARBA00023125"/>
    </source>
</evidence>
<organism evidence="7 8">
    <name type="scientific">Paralvinella palmiformis</name>
    <dbReference type="NCBI Taxonomy" id="53620"/>
    <lineage>
        <taxon>Eukaryota</taxon>
        <taxon>Metazoa</taxon>
        <taxon>Spiralia</taxon>
        <taxon>Lophotrochozoa</taxon>
        <taxon>Annelida</taxon>
        <taxon>Polychaeta</taxon>
        <taxon>Sedentaria</taxon>
        <taxon>Canalipalpata</taxon>
        <taxon>Terebellida</taxon>
        <taxon>Terebelliformia</taxon>
        <taxon>Alvinellidae</taxon>
        <taxon>Paralvinella</taxon>
    </lineage>
</organism>
<dbReference type="GO" id="GO:0005667">
    <property type="term" value="C:transcription regulator complex"/>
    <property type="evidence" value="ECO:0007669"/>
    <property type="project" value="UniProtKB-ARBA"/>
</dbReference>
<evidence type="ECO:0000313" key="7">
    <source>
        <dbReference type="EMBL" id="KAK2146232.1"/>
    </source>
</evidence>
<dbReference type="GO" id="GO:0000981">
    <property type="term" value="F:DNA-binding transcription factor activity, RNA polymerase II-specific"/>
    <property type="evidence" value="ECO:0007669"/>
    <property type="project" value="TreeGrafter"/>
</dbReference>
<dbReference type="FunFam" id="4.10.280.10:FF:000038">
    <property type="entry name" value="achaete-scute homolog 3"/>
    <property type="match status" value="1"/>
</dbReference>
<feature type="region of interest" description="Disordered" evidence="5">
    <location>
        <begin position="163"/>
        <end position="215"/>
    </location>
</feature>
<dbReference type="InterPro" id="IPR036638">
    <property type="entry name" value="HLH_DNA-bd_sf"/>
</dbReference>
<evidence type="ECO:0000259" key="6">
    <source>
        <dbReference type="PROSITE" id="PS50888"/>
    </source>
</evidence>
<dbReference type="SUPFAM" id="SSF47459">
    <property type="entry name" value="HLH, helix-loop-helix DNA-binding domain"/>
    <property type="match status" value="1"/>
</dbReference>
<dbReference type="InterPro" id="IPR011598">
    <property type="entry name" value="bHLH_dom"/>
</dbReference>
<comment type="caution">
    <text evidence="7">The sequence shown here is derived from an EMBL/GenBank/DDBJ whole genome shotgun (WGS) entry which is preliminary data.</text>
</comment>
<dbReference type="Pfam" id="PF00010">
    <property type="entry name" value="HLH"/>
    <property type="match status" value="1"/>
</dbReference>